<gene>
    <name evidence="1" type="ORF">HELGO_WM28873</name>
</gene>
<evidence type="ECO:0008006" key="2">
    <source>
        <dbReference type="Google" id="ProtNLM"/>
    </source>
</evidence>
<accession>A0A6S6RY19</accession>
<dbReference type="InterPro" id="IPR009387">
    <property type="entry name" value="HigB-2"/>
</dbReference>
<evidence type="ECO:0000313" key="1">
    <source>
        <dbReference type="EMBL" id="CAA6802000.1"/>
    </source>
</evidence>
<dbReference type="EMBL" id="CACVAU010000005">
    <property type="protein sequence ID" value="CAA6802000.1"/>
    <property type="molecule type" value="Genomic_DNA"/>
</dbReference>
<organism evidence="1">
    <name type="scientific">uncultured Sulfurovum sp</name>
    <dbReference type="NCBI Taxonomy" id="269237"/>
    <lineage>
        <taxon>Bacteria</taxon>
        <taxon>Pseudomonadati</taxon>
        <taxon>Campylobacterota</taxon>
        <taxon>Epsilonproteobacteria</taxon>
        <taxon>Campylobacterales</taxon>
        <taxon>Sulfurovaceae</taxon>
        <taxon>Sulfurovum</taxon>
        <taxon>environmental samples</taxon>
    </lineage>
</organism>
<reference evidence="1" key="1">
    <citation type="submission" date="2020-01" db="EMBL/GenBank/DDBJ databases">
        <authorList>
            <person name="Meier V. D."/>
            <person name="Meier V D."/>
        </authorList>
    </citation>
    <scope>NUCLEOTIDE SEQUENCE</scope>
    <source>
        <strain evidence="1">HLG_WM_MAG_05</strain>
    </source>
</reference>
<protein>
    <recommendedName>
        <fullName evidence="2">Addiction module toxin RelE</fullName>
    </recommendedName>
</protein>
<sequence>MNLKLIATPEFKKSVKKLAKRYKQISKDLKVLEEELQQEVIPSIDLGNNCFKIRLQNSSIPTGKSGGFRVIYFFKQEDNIYLLDMYSKSDLDNIDEKKLIEILLSNGLE</sequence>
<dbReference type="AlphaFoldDB" id="A0A6S6RY19"/>
<dbReference type="Pfam" id="PF06296">
    <property type="entry name" value="RelE"/>
    <property type="match status" value="1"/>
</dbReference>
<proteinExistence type="predicted"/>
<name>A0A6S6RY19_9BACT</name>